<feature type="compositionally biased region" description="Basic and acidic residues" evidence="14">
    <location>
        <begin position="1167"/>
        <end position="1193"/>
    </location>
</feature>
<dbReference type="InterPro" id="IPR005821">
    <property type="entry name" value="Ion_trans_dom"/>
</dbReference>
<keyword evidence="11 15" id="KW-0472">Membrane</keyword>
<name>A0A9C6SGI8_BOMTE</name>
<evidence type="ECO:0000256" key="6">
    <source>
        <dbReference type="ARBA" id="ARBA00022826"/>
    </source>
</evidence>
<dbReference type="GO" id="GO:0005251">
    <property type="term" value="F:delayed rectifier potassium channel activity"/>
    <property type="evidence" value="ECO:0007669"/>
    <property type="project" value="TreeGrafter"/>
</dbReference>
<feature type="transmembrane region" description="Helical" evidence="15">
    <location>
        <begin position="402"/>
        <end position="422"/>
    </location>
</feature>
<dbReference type="Proteomes" id="UP000835206">
    <property type="component" value="Chromosome 10"/>
</dbReference>
<feature type="transmembrane region" description="Helical" evidence="15">
    <location>
        <begin position="567"/>
        <end position="592"/>
    </location>
</feature>
<evidence type="ECO:0000256" key="12">
    <source>
        <dbReference type="ARBA" id="ARBA00023303"/>
    </source>
</evidence>
<dbReference type="FunFam" id="3.30.710.10:FF:000010">
    <property type="entry name" value="Potassium voltage-gated channel subfamily B member"/>
    <property type="match status" value="1"/>
</dbReference>
<feature type="compositionally biased region" description="Polar residues" evidence="14">
    <location>
        <begin position="839"/>
        <end position="872"/>
    </location>
</feature>
<keyword evidence="3" id="KW-0633">Potassium transport</keyword>
<dbReference type="GeneID" id="100646670"/>
<evidence type="ECO:0000256" key="14">
    <source>
        <dbReference type="SAM" id="MobiDB-lite"/>
    </source>
</evidence>
<feature type="region of interest" description="Disordered" evidence="14">
    <location>
        <begin position="1017"/>
        <end position="1038"/>
    </location>
</feature>
<evidence type="ECO:0000256" key="10">
    <source>
        <dbReference type="ARBA" id="ARBA00023065"/>
    </source>
</evidence>
<feature type="coiled-coil region" evidence="13">
    <location>
        <begin position="312"/>
        <end position="339"/>
    </location>
</feature>
<dbReference type="GO" id="GO:0051260">
    <property type="term" value="P:protein homooligomerization"/>
    <property type="evidence" value="ECO:0007669"/>
    <property type="project" value="InterPro"/>
</dbReference>
<keyword evidence="12" id="KW-0407">Ion channel</keyword>
<keyword evidence="7" id="KW-0851">Voltage-gated channel</keyword>
<feature type="transmembrane region" description="Helical" evidence="15">
    <location>
        <begin position="360"/>
        <end position="382"/>
    </location>
</feature>
<evidence type="ECO:0000259" key="16">
    <source>
        <dbReference type="SMART" id="SM00225"/>
    </source>
</evidence>
<feature type="compositionally biased region" description="Pro residues" evidence="14">
    <location>
        <begin position="149"/>
        <end position="174"/>
    </location>
</feature>
<dbReference type="PRINTS" id="PR00169">
    <property type="entry name" value="KCHANNEL"/>
</dbReference>
<dbReference type="FunFam" id="1.20.120.350:FF:000018">
    <property type="entry name" value="Potassium voltage-gated channel subfamily B member"/>
    <property type="match status" value="1"/>
</dbReference>
<keyword evidence="2" id="KW-0813">Transport</keyword>
<dbReference type="InterPro" id="IPR003968">
    <property type="entry name" value="K_chnl_volt-dep_Kv"/>
</dbReference>
<dbReference type="InterPro" id="IPR027359">
    <property type="entry name" value="Volt_channel_dom_sf"/>
</dbReference>
<evidence type="ECO:0000256" key="3">
    <source>
        <dbReference type="ARBA" id="ARBA00022538"/>
    </source>
</evidence>
<evidence type="ECO:0000256" key="7">
    <source>
        <dbReference type="ARBA" id="ARBA00022882"/>
    </source>
</evidence>
<dbReference type="AlphaFoldDB" id="A0A9C6SGI8"/>
<dbReference type="PRINTS" id="PR01491">
    <property type="entry name" value="KVCHANNEL"/>
</dbReference>
<feature type="region of interest" description="Disordered" evidence="14">
    <location>
        <begin position="692"/>
        <end position="757"/>
    </location>
</feature>
<dbReference type="PRINTS" id="PR01494">
    <property type="entry name" value="KV9CHANNEL"/>
</dbReference>
<evidence type="ECO:0000256" key="9">
    <source>
        <dbReference type="ARBA" id="ARBA00022989"/>
    </source>
</evidence>
<evidence type="ECO:0000256" key="4">
    <source>
        <dbReference type="ARBA" id="ARBA00022553"/>
    </source>
</evidence>
<keyword evidence="9 15" id="KW-1133">Transmembrane helix</keyword>
<comment type="subcellular location">
    <subcellularLocation>
        <location evidence="1">Membrane</location>
        <topology evidence="1">Multi-pass membrane protein</topology>
    </subcellularLocation>
</comment>
<dbReference type="SUPFAM" id="SSF54695">
    <property type="entry name" value="POZ domain"/>
    <property type="match status" value="1"/>
</dbReference>
<dbReference type="SMART" id="SM00225">
    <property type="entry name" value="BTB"/>
    <property type="match status" value="1"/>
</dbReference>
<feature type="compositionally biased region" description="Polar residues" evidence="14">
    <location>
        <begin position="176"/>
        <end position="189"/>
    </location>
</feature>
<feature type="compositionally biased region" description="Polar residues" evidence="14">
    <location>
        <begin position="1222"/>
        <end position="1234"/>
    </location>
</feature>
<dbReference type="PANTHER" id="PTHR11537:SF254">
    <property type="entry name" value="POTASSIUM VOLTAGE-GATED CHANNEL PROTEIN SHAB"/>
    <property type="match status" value="1"/>
</dbReference>
<dbReference type="FunFam" id="1.10.287.70:FF:000034">
    <property type="entry name" value="Potassium voltage-gated channel subfamily B member"/>
    <property type="match status" value="1"/>
</dbReference>
<keyword evidence="5 15" id="KW-0812">Transmembrane</keyword>
<sequence>MLSEKRLEDVLTLADGERNGSAVVTGPVLSSSSSCTVPYIGTDQGFVFEGGGTTTLQRAGAAGASIASCTGSGGGALGGVGIVGSVGSGGINAVVGSGVSMGGGVTGGGIAVVGGGKTGGGGGGGMNKEVRYAPFSSSVGPTGSVAPVNLPPPPLPPPPPPPSPPPPPPPPPLPLQMQQQRAYSRSMTSLPPEPFMIMRSKALNRRVSINVGGVKHEVLWRTLERLPHTRLGRLKDCNTHEAITELCDDYSLIDNEYFFDRHPKSFSSILNFYRTGKLHLVDEMCVLAFSDDLEYWGVDELYLESCCQHKYHQRKEHVHEEMRKEAESLRQREEEEFGEGQCAQYQKCLWDLLEKPTTSIAARVIAVISILFIVLSTIALTLNTIPSMQVNDEKGNFQDNPQLAIVEAVCITWFTLEYMLRFSASPDKWKFFKGGLNVIDLLAILPYFVSLFLVETNKNATDQFQDVRRVVQIFRIMRILRILKLARHSTGLQSLGFTLRNSYKELGLLMLFLAMGVLIFSSLAYFAEKDEAGTKFISIPETFWWAGITMTTVGYGDIYPTTPLGKVIGSVCCICGVLVIALPIPIIVNNFAEFYKNQMRREKALKRREALERAKREGSIVSFHHINLRDAFAKSMDLIDVIVDTGHNMSGVDGNSTEGESACGRGPAQTGPGCYRNYEHYSLSRHRRSASSCFPNLPNDLPTTPDSPNRRLLDFAQSVPGTQNDDYFHDDVPAQHVNQGNTTPSDEEKKDSRKFEKNDEIPSEFECCFCTTKEYKEFRDAEDIMPLATSDFRNPICQEMKSMRSGGIMSMEPVAHQQIFAVEAKPSPAQPVDVPSFGRTYNEQGSVDSSDTYASCQTHPSHSQVSSAGHSADNNKGDLTEEADSNLYVNPLEAAEKCGNRVKKSASGEVGRNVGDASPSVESLKDVRPFNEGSRVTLNDTVPKHRKIRIQQSVRPRAQFISDQESIVARSITKEETMENNYYGGLRGGKPFTTTNSSLASATRIIHHHLFGSAIGPRHYTGHRRQISGTNTDSKLSLSADSIDSEGVPFIDRHRVSKSILKKSESSNNYYSNAGDSDTEKLITDNASTISMCDNETSTCDVFANVNGTKLKQPGSPLLSRQVLESIFRTNNNVERENEVDQSEERNCISKMSRSIFDEVLEEEKCTQDEAMTENKNKEERKKSKTRIEEPSKDSQTMLICSLRSHKTKKLSIEEKRKAKTASHSCKGTDTNCLPQEHRFSS</sequence>
<keyword evidence="13" id="KW-0175">Coiled coil</keyword>
<evidence type="ECO:0000256" key="8">
    <source>
        <dbReference type="ARBA" id="ARBA00022958"/>
    </source>
</evidence>
<evidence type="ECO:0000256" key="2">
    <source>
        <dbReference type="ARBA" id="ARBA00022448"/>
    </source>
</evidence>
<accession>A0A9C6SGI8</accession>
<keyword evidence="17" id="KW-1185">Reference proteome</keyword>
<feature type="compositionally biased region" description="Polar residues" evidence="14">
    <location>
        <begin position="1027"/>
        <end position="1038"/>
    </location>
</feature>
<gene>
    <name evidence="18" type="primary">LOC100646670</name>
</gene>
<evidence type="ECO:0000256" key="5">
    <source>
        <dbReference type="ARBA" id="ARBA00022692"/>
    </source>
</evidence>
<dbReference type="PANTHER" id="PTHR11537">
    <property type="entry name" value="VOLTAGE-GATED POTASSIUM CHANNEL"/>
    <property type="match status" value="1"/>
</dbReference>
<dbReference type="GO" id="GO:0008076">
    <property type="term" value="C:voltage-gated potassium channel complex"/>
    <property type="evidence" value="ECO:0007669"/>
    <property type="project" value="InterPro"/>
</dbReference>
<feature type="compositionally biased region" description="Basic and acidic residues" evidence="14">
    <location>
        <begin position="746"/>
        <end position="757"/>
    </location>
</feature>
<feature type="transmembrane region" description="Helical" evidence="15">
    <location>
        <begin position="506"/>
        <end position="527"/>
    </location>
</feature>
<feature type="region of interest" description="Disordered" evidence="14">
    <location>
        <begin position="133"/>
        <end position="190"/>
    </location>
</feature>
<dbReference type="Pfam" id="PF00520">
    <property type="entry name" value="Ion_trans"/>
    <property type="match status" value="1"/>
</dbReference>
<dbReference type="KEGG" id="bter:100646670"/>
<feature type="region of interest" description="Disordered" evidence="14">
    <location>
        <begin position="826"/>
        <end position="879"/>
    </location>
</feature>
<evidence type="ECO:0000256" key="13">
    <source>
        <dbReference type="SAM" id="Coils"/>
    </source>
</evidence>
<dbReference type="CDD" id="cd18413">
    <property type="entry name" value="BTB_POZ_Shab-like"/>
    <property type="match status" value="1"/>
</dbReference>
<dbReference type="CTD" id="38352"/>
<feature type="transmembrane region" description="Helical" evidence="15">
    <location>
        <begin position="536"/>
        <end position="555"/>
    </location>
</feature>
<evidence type="ECO:0000256" key="1">
    <source>
        <dbReference type="ARBA" id="ARBA00004141"/>
    </source>
</evidence>
<dbReference type="OrthoDB" id="296522at2759"/>
<dbReference type="InterPro" id="IPR003971">
    <property type="entry name" value="K_chnl_volt-dep_Kv5/Kv9"/>
</dbReference>
<keyword evidence="6" id="KW-0631">Potassium channel</keyword>
<dbReference type="Pfam" id="PF02214">
    <property type="entry name" value="BTB_2"/>
    <property type="match status" value="1"/>
</dbReference>
<organism evidence="17 18">
    <name type="scientific">Bombus terrestris</name>
    <name type="common">Buff-tailed bumblebee</name>
    <name type="synonym">Apis terrestris</name>
    <dbReference type="NCBI Taxonomy" id="30195"/>
    <lineage>
        <taxon>Eukaryota</taxon>
        <taxon>Metazoa</taxon>
        <taxon>Ecdysozoa</taxon>
        <taxon>Arthropoda</taxon>
        <taxon>Hexapoda</taxon>
        <taxon>Insecta</taxon>
        <taxon>Pterygota</taxon>
        <taxon>Neoptera</taxon>
        <taxon>Endopterygota</taxon>
        <taxon>Hymenoptera</taxon>
        <taxon>Apocrita</taxon>
        <taxon>Aculeata</taxon>
        <taxon>Apoidea</taxon>
        <taxon>Anthophila</taxon>
        <taxon>Apidae</taxon>
        <taxon>Bombus</taxon>
        <taxon>Bombus</taxon>
    </lineage>
</organism>
<feature type="region of interest" description="Disordered" evidence="14">
    <location>
        <begin position="1167"/>
        <end position="1242"/>
    </location>
</feature>
<dbReference type="Gene3D" id="1.20.120.350">
    <property type="entry name" value="Voltage-gated potassium channels. Chain C"/>
    <property type="match status" value="1"/>
</dbReference>
<dbReference type="InterPro" id="IPR003131">
    <property type="entry name" value="T1-type_BTB"/>
</dbReference>
<dbReference type="RefSeq" id="XP_048265118.1">
    <property type="nucleotide sequence ID" value="XM_048409161.1"/>
</dbReference>
<keyword evidence="8" id="KW-0630">Potassium</keyword>
<protein>
    <submittedName>
        <fullName evidence="18">Potassium voltage-gated channel protein Shab isoform X1</fullName>
    </submittedName>
</protein>
<dbReference type="Gene3D" id="1.10.287.70">
    <property type="match status" value="1"/>
</dbReference>
<dbReference type="SUPFAM" id="SSF81324">
    <property type="entry name" value="Voltage-gated potassium channels"/>
    <property type="match status" value="1"/>
</dbReference>
<dbReference type="GO" id="GO:0001508">
    <property type="term" value="P:action potential"/>
    <property type="evidence" value="ECO:0007669"/>
    <property type="project" value="TreeGrafter"/>
</dbReference>
<dbReference type="InterPro" id="IPR028325">
    <property type="entry name" value="VG_K_chnl"/>
</dbReference>
<proteinExistence type="predicted"/>
<evidence type="ECO:0000313" key="17">
    <source>
        <dbReference type="Proteomes" id="UP000835206"/>
    </source>
</evidence>
<evidence type="ECO:0000256" key="15">
    <source>
        <dbReference type="SAM" id="Phobius"/>
    </source>
</evidence>
<dbReference type="InterPro" id="IPR000210">
    <property type="entry name" value="BTB/POZ_dom"/>
</dbReference>
<reference evidence="18" key="1">
    <citation type="submission" date="2025-08" db="UniProtKB">
        <authorList>
            <consortium name="RefSeq"/>
        </authorList>
    </citation>
    <scope>IDENTIFICATION</scope>
</reference>
<dbReference type="InterPro" id="IPR011333">
    <property type="entry name" value="SKP1/BTB/POZ_sf"/>
</dbReference>
<dbReference type="PROSITE" id="PS51257">
    <property type="entry name" value="PROKAR_LIPOPROTEIN"/>
    <property type="match status" value="1"/>
</dbReference>
<keyword evidence="4" id="KW-0597">Phosphoprotein</keyword>
<evidence type="ECO:0000313" key="18">
    <source>
        <dbReference type="RefSeq" id="XP_048265118.1"/>
    </source>
</evidence>
<feature type="transmembrane region" description="Helical" evidence="15">
    <location>
        <begin position="434"/>
        <end position="454"/>
    </location>
</feature>
<feature type="domain" description="BTB" evidence="16">
    <location>
        <begin position="205"/>
        <end position="314"/>
    </location>
</feature>
<dbReference type="Gene3D" id="3.30.710.10">
    <property type="entry name" value="Potassium Channel Kv1.1, Chain A"/>
    <property type="match status" value="1"/>
</dbReference>
<keyword evidence="10" id="KW-0406">Ion transport</keyword>
<evidence type="ECO:0000256" key="11">
    <source>
        <dbReference type="ARBA" id="ARBA00023136"/>
    </source>
</evidence>